<dbReference type="EMBL" id="QUZK01000042">
    <property type="protein sequence ID" value="RFF29668.1"/>
    <property type="molecule type" value="Genomic_DNA"/>
</dbReference>
<gene>
    <name evidence="2" type="ORF">DZC52_11280</name>
</gene>
<accession>A0A3E1K6M9</accession>
<dbReference type="Pfam" id="PF01047">
    <property type="entry name" value="MarR"/>
    <property type="match status" value="1"/>
</dbReference>
<dbReference type="PANTHER" id="PTHR33164">
    <property type="entry name" value="TRANSCRIPTIONAL REGULATOR, MARR FAMILY"/>
    <property type="match status" value="1"/>
</dbReference>
<dbReference type="PANTHER" id="PTHR33164:SF57">
    <property type="entry name" value="MARR-FAMILY TRANSCRIPTIONAL REGULATOR"/>
    <property type="match status" value="1"/>
</dbReference>
<dbReference type="GO" id="GO:0006950">
    <property type="term" value="P:response to stress"/>
    <property type="evidence" value="ECO:0007669"/>
    <property type="project" value="TreeGrafter"/>
</dbReference>
<dbReference type="CDD" id="cd00090">
    <property type="entry name" value="HTH_ARSR"/>
    <property type="match status" value="1"/>
</dbReference>
<dbReference type="InterPro" id="IPR036388">
    <property type="entry name" value="WH-like_DNA-bd_sf"/>
</dbReference>
<evidence type="ECO:0000313" key="3">
    <source>
        <dbReference type="Proteomes" id="UP000260351"/>
    </source>
</evidence>
<dbReference type="InterPro" id="IPR000835">
    <property type="entry name" value="HTH_MarR-typ"/>
</dbReference>
<dbReference type="PROSITE" id="PS50995">
    <property type="entry name" value="HTH_MARR_2"/>
    <property type="match status" value="1"/>
</dbReference>
<organism evidence="2 3">
    <name type="scientific">Wenzhouxiangella sediminis</name>
    <dbReference type="NCBI Taxonomy" id="1792836"/>
    <lineage>
        <taxon>Bacteria</taxon>
        <taxon>Pseudomonadati</taxon>
        <taxon>Pseudomonadota</taxon>
        <taxon>Gammaproteobacteria</taxon>
        <taxon>Chromatiales</taxon>
        <taxon>Wenzhouxiangellaceae</taxon>
        <taxon>Wenzhouxiangella</taxon>
    </lineage>
</organism>
<protein>
    <submittedName>
        <fullName evidence="2">MarR family transcriptional regulator</fullName>
    </submittedName>
</protein>
<evidence type="ECO:0000313" key="2">
    <source>
        <dbReference type="EMBL" id="RFF29668.1"/>
    </source>
</evidence>
<proteinExistence type="predicted"/>
<evidence type="ECO:0000259" key="1">
    <source>
        <dbReference type="PROSITE" id="PS50995"/>
    </source>
</evidence>
<sequence length="222" mass="23976">MNSEQLISGLNRISILLRSQDWQKAERADLTATQGQILSQLHTRGPARVGAIAEALGVAQPTATTAVGALVRKGLVEKRADPADARASLLHLTRAGRRKAQAFEGVPEALLAAVDELDESERAAFLRSLTKMIRSLQRQRAIPVQRMCATCVHFRPNVHDDADAPHHCAFVDAAFGDAKLRLDCGDHEALPDERAVATWRRFVDAGSANETDAPSAATDEAS</sequence>
<dbReference type="Gene3D" id="1.10.10.10">
    <property type="entry name" value="Winged helix-like DNA-binding domain superfamily/Winged helix DNA-binding domain"/>
    <property type="match status" value="1"/>
</dbReference>
<reference evidence="2 3" key="1">
    <citation type="submission" date="2018-08" db="EMBL/GenBank/DDBJ databases">
        <title>Wenzhouxiangella salilacus sp. nov., a novel bacterium isolated from a saline lake in Xinjiang Province, China.</title>
        <authorList>
            <person name="Han S."/>
        </authorList>
    </citation>
    <scope>NUCLEOTIDE SEQUENCE [LARGE SCALE GENOMIC DNA]</scope>
    <source>
        <strain evidence="2 3">XDB06</strain>
    </source>
</reference>
<dbReference type="SUPFAM" id="SSF46785">
    <property type="entry name" value="Winged helix' DNA-binding domain"/>
    <property type="match status" value="1"/>
</dbReference>
<dbReference type="GO" id="GO:0003700">
    <property type="term" value="F:DNA-binding transcription factor activity"/>
    <property type="evidence" value="ECO:0007669"/>
    <property type="project" value="InterPro"/>
</dbReference>
<comment type="caution">
    <text evidence="2">The sequence shown here is derived from an EMBL/GenBank/DDBJ whole genome shotgun (WGS) entry which is preliminary data.</text>
</comment>
<dbReference type="AlphaFoldDB" id="A0A3E1K6M9"/>
<dbReference type="Proteomes" id="UP000260351">
    <property type="component" value="Unassembled WGS sequence"/>
</dbReference>
<keyword evidence="3" id="KW-1185">Reference proteome</keyword>
<dbReference type="InterPro" id="IPR039422">
    <property type="entry name" value="MarR/SlyA-like"/>
</dbReference>
<dbReference type="OrthoDB" id="9783504at2"/>
<feature type="domain" description="HTH marR-type" evidence="1">
    <location>
        <begin position="3"/>
        <end position="134"/>
    </location>
</feature>
<dbReference type="InterPro" id="IPR036390">
    <property type="entry name" value="WH_DNA-bd_sf"/>
</dbReference>
<dbReference type="SMART" id="SM00347">
    <property type="entry name" value="HTH_MARR"/>
    <property type="match status" value="1"/>
</dbReference>
<dbReference type="InterPro" id="IPR011991">
    <property type="entry name" value="ArsR-like_HTH"/>
</dbReference>
<name>A0A3E1K6M9_9GAMM</name>